<reference evidence="1" key="1">
    <citation type="journal article" date="2014" name="Front. Microbiol.">
        <title>High frequency of phylogenetically diverse reductive dehalogenase-homologous genes in deep subseafloor sedimentary metagenomes.</title>
        <authorList>
            <person name="Kawai M."/>
            <person name="Futagami T."/>
            <person name="Toyoda A."/>
            <person name="Takaki Y."/>
            <person name="Nishi S."/>
            <person name="Hori S."/>
            <person name="Arai W."/>
            <person name="Tsubouchi T."/>
            <person name="Morono Y."/>
            <person name="Uchiyama I."/>
            <person name="Ito T."/>
            <person name="Fujiyama A."/>
            <person name="Inagaki F."/>
            <person name="Takami H."/>
        </authorList>
    </citation>
    <scope>NUCLEOTIDE SEQUENCE</scope>
    <source>
        <strain evidence="1">Expedition CK06-06</strain>
    </source>
</reference>
<sequence>IKKELLDHVAMDVKTSFEKYTEAAGGPVNIENIKKSIAIIKESDLDYTFRTTAVPGLVDREDIEKISLALQGSKIFRIQQYVPSNTLESDYENIKPYPAEELRGWVKIAEPHFTEVRLEGV</sequence>
<protein>
    <recommendedName>
        <fullName evidence="2">Radical SAM core domain-containing protein</fullName>
    </recommendedName>
</protein>
<evidence type="ECO:0008006" key="2">
    <source>
        <dbReference type="Google" id="ProtNLM"/>
    </source>
</evidence>
<dbReference type="EMBL" id="BARS01034587">
    <property type="protein sequence ID" value="GAG23942.1"/>
    <property type="molecule type" value="Genomic_DNA"/>
</dbReference>
<organism evidence="1">
    <name type="scientific">marine sediment metagenome</name>
    <dbReference type="NCBI Taxonomy" id="412755"/>
    <lineage>
        <taxon>unclassified sequences</taxon>
        <taxon>metagenomes</taxon>
        <taxon>ecological metagenomes</taxon>
    </lineage>
</organism>
<dbReference type="InterPro" id="IPR013785">
    <property type="entry name" value="Aldolase_TIM"/>
</dbReference>
<dbReference type="SUPFAM" id="SSF102114">
    <property type="entry name" value="Radical SAM enzymes"/>
    <property type="match status" value="1"/>
</dbReference>
<gene>
    <name evidence="1" type="ORF">S01H1_53409</name>
</gene>
<proteinExistence type="predicted"/>
<accession>X0WL44</accession>
<evidence type="ECO:0000313" key="1">
    <source>
        <dbReference type="EMBL" id="GAG23942.1"/>
    </source>
</evidence>
<feature type="non-terminal residue" evidence="1">
    <location>
        <position position="1"/>
    </location>
</feature>
<comment type="caution">
    <text evidence="1">The sequence shown here is derived from an EMBL/GenBank/DDBJ whole genome shotgun (WGS) entry which is preliminary data.</text>
</comment>
<name>X0WL44_9ZZZZ</name>
<dbReference type="AlphaFoldDB" id="X0WL44"/>
<dbReference type="Gene3D" id="3.20.20.70">
    <property type="entry name" value="Aldolase class I"/>
    <property type="match status" value="1"/>
</dbReference>
<dbReference type="InterPro" id="IPR058240">
    <property type="entry name" value="rSAM_sf"/>
</dbReference>